<dbReference type="Proteomes" id="UP000442696">
    <property type="component" value="Unassembled WGS sequence"/>
</dbReference>
<evidence type="ECO:0000313" key="12">
    <source>
        <dbReference type="EMBL" id="KMR35135.1"/>
    </source>
</evidence>
<evidence type="ECO:0000256" key="2">
    <source>
        <dbReference type="SAM" id="SignalP"/>
    </source>
</evidence>
<evidence type="ECO:0000313" key="31">
    <source>
        <dbReference type="Proteomes" id="UP000507112"/>
    </source>
</evidence>
<reference evidence="23 24" key="8">
    <citation type="submission" date="2019-12" db="EMBL/GenBank/DDBJ databases">
        <authorList>
            <consortium name="Pathogen Informatics"/>
        </authorList>
    </citation>
    <scope>NUCLEOTIDE SEQUENCE [LARGE SCALE GENOMIC DNA]</scope>
    <source>
        <strain evidence="10 31">MOS105</strain>
        <strain evidence="11">NCTC13131</strain>
        <strain evidence="4 26">S040_N01_C01</strain>
        <strain evidence="5 24">S087_N01_C01</strain>
        <strain evidence="8 28">T012_N10_C04</strain>
        <strain evidence="6 23">T012_N16_C08</strain>
        <strain evidence="7 25">T065_N03_C06</strain>
        <strain evidence="9 27">T197_A02_C01</strain>
    </source>
</reference>
<dbReference type="EMBL" id="CAIIGD010000015">
    <property type="protein sequence ID" value="CAC8237001.1"/>
    <property type="molecule type" value="Genomic_DNA"/>
</dbReference>
<evidence type="ECO:0000313" key="29">
    <source>
        <dbReference type="Proteomes" id="UP000471199"/>
    </source>
</evidence>
<dbReference type="Proteomes" id="UP000443708">
    <property type="component" value="Unassembled WGS sequence"/>
</dbReference>
<evidence type="ECO:0000256" key="1">
    <source>
        <dbReference type="SAM" id="MobiDB-lite"/>
    </source>
</evidence>
<evidence type="ECO:0000313" key="15">
    <source>
        <dbReference type="EMBL" id="MVK33945.1"/>
    </source>
</evidence>
<dbReference type="EMBL" id="CACTWD010000021">
    <property type="protein sequence ID" value="CAA4704790.1"/>
    <property type="molecule type" value="Genomic_DNA"/>
</dbReference>
<dbReference type="EMBL" id="CACUNS010000006">
    <property type="protein sequence ID" value="CAA6078711.1"/>
    <property type="molecule type" value="Genomic_DNA"/>
</dbReference>
<sequence>MRENFKLRKMKVGLVSVAITMLYIMTNGQAEASENQNALISNINVDNQEKQNNVNQAVQPQNNTNETSKVPANFVKLNDIKPGDTSIQGTTLPNQFILLTIDKKDVSSVEDSDSSFVMSDKDGNFKYDLNGRKIVHNQEIEVSSSDPYLGDDEEDEEVEETSTEEVGAEEESTEAKATYTTPRYEKAYEIPKEQLKEKDGHHQVFIEPITEGSGIIKGHTSVKGKVALSINNKFINFETNANGGPNKEEAKSGSEGIWMPIDDKGYFNFDFKTKRFDDLELKKNDEISLTFAPDDEDEALKSLIFKTKVTSLEDIDKAETKYDHTKVEKVKVLKDVKEDLHVDEIYGSLYHTEKGKGILDKEGTKVIKGKTKFANAVVKVDSELGEGQEFPDLQVDEKGEFSFDVDHAGFRLQNGETLNFTVVDPITGELLSGNFVSKNIDIYESPEEKADREFDERMENTPAYHKLHGDKIVGYDTNGFPITWFYPLGEKKVERKAPKLEK</sequence>
<accession>A0A1E8X036</accession>
<reference evidence="3 20" key="4">
    <citation type="submission" date="2017-09" db="EMBL/GenBank/DDBJ databases">
        <title>A single nucleotide polymorphism in the Staphylococcus aureus virulence regulator SaeR abolishes pathogenesis.</title>
        <authorList>
            <person name="Copin R.J."/>
            <person name="Sause W."/>
            <person name="Shopsin B."/>
            <person name="Torres V.J."/>
        </authorList>
    </citation>
    <scope>NUCLEOTIDE SEQUENCE [LARGE SCALE GENOMIC DNA]</scope>
    <source>
        <strain evidence="20">Newman</strain>
        <strain evidence="3">Newman_D2C</strain>
    </source>
</reference>
<reference evidence="13" key="1">
    <citation type="journal article" date="2015" name="J. Infect. Dis.">
        <title>Parallel Epidemics of Community-Associated Methicillin-Resistant Staphylococcus aureus USA300 Infection in North and South America.</title>
        <authorList>
            <person name="Planet P.J."/>
            <person name="Diaz L."/>
            <person name="Kolokotronis S.O."/>
            <person name="Narechania A."/>
            <person name="Reyes J."/>
            <person name="Xing G."/>
            <person name="Rincon S."/>
            <person name="Smith H."/>
            <person name="Panesso D."/>
            <person name="Ryan C."/>
            <person name="Smith D.P."/>
            <person name="Guzman M."/>
            <person name="Zurita J."/>
            <person name="Sebra R."/>
            <person name="Deikus G."/>
            <person name="Nolan R.L."/>
            <person name="Tenover F.C."/>
            <person name="Weinstock G.M."/>
            <person name="Robinson D.A."/>
            <person name="Arias C.A."/>
        </authorList>
    </citation>
    <scope>NUCLEOTIDE SEQUENCE</scope>
    <source>
        <strain evidence="12">CA15</strain>
        <strain evidence="13">M121</strain>
    </source>
</reference>
<dbReference type="EMBL" id="UAUZ02000004">
    <property type="protein sequence ID" value="CAD7354920.1"/>
    <property type="molecule type" value="Genomic_DNA"/>
</dbReference>
<dbReference type="EMBL" id="LALQ01000004">
    <property type="protein sequence ID" value="KMR58368.1"/>
    <property type="molecule type" value="Genomic_DNA"/>
</dbReference>
<feature type="signal peptide" evidence="2">
    <location>
        <begin position="1"/>
        <end position="32"/>
    </location>
</feature>
<dbReference type="Proteomes" id="UP000254116">
    <property type="component" value="Unassembled WGS sequence"/>
</dbReference>
<protein>
    <submittedName>
        <fullName evidence="15">FKLRK protein</fullName>
    </submittedName>
    <submittedName>
        <fullName evidence="4">Gram-positive signal peptide, ysirk family protein</fullName>
    </submittedName>
    <submittedName>
        <fullName evidence="13">Signal peptide protein</fullName>
    </submittedName>
</protein>
<evidence type="ECO:0000313" key="20">
    <source>
        <dbReference type="Proteomes" id="UP000217245"/>
    </source>
</evidence>
<evidence type="ECO:0000313" key="17">
    <source>
        <dbReference type="EMBL" id="NUY12655.1"/>
    </source>
</evidence>
<dbReference type="EMBL" id="RQTC01000201">
    <property type="protein sequence ID" value="RZH91883.1"/>
    <property type="molecule type" value="Genomic_DNA"/>
</dbReference>
<evidence type="ECO:0000313" key="23">
    <source>
        <dbReference type="Proteomes" id="UP000442696"/>
    </source>
</evidence>
<dbReference type="AlphaFoldDB" id="A0A0D6GBG7"/>
<feature type="chain" id="PRO_5015035861" evidence="2">
    <location>
        <begin position="33"/>
        <end position="502"/>
    </location>
</feature>
<evidence type="ECO:0000313" key="32">
    <source>
        <dbReference type="Proteomes" id="UP000547874"/>
    </source>
</evidence>
<evidence type="ECO:0000313" key="30">
    <source>
        <dbReference type="Proteomes" id="UP000478867"/>
    </source>
</evidence>
<dbReference type="EMBL" id="CP023391">
    <property type="protein sequence ID" value="ATC70531.1"/>
    <property type="molecule type" value="Genomic_DNA"/>
</dbReference>
<reference evidence="14" key="3">
    <citation type="journal article" date="2016" name="J. Infect. Dis.">
        <title>Comparative Genomics of Community-Associated Methicillin-Resistant Staphylococcus aureus Shows the Emergence of Clone ST8-USA300 in Geneva, Switzerland.</title>
        <authorList>
            <person name="Von Dach E."/>
            <person name="Diene S.M."/>
            <person name="Fankhauser C."/>
            <person name="Schrenzel J."/>
            <person name="Harbarth S."/>
            <person name="Francois P."/>
        </authorList>
    </citation>
    <scope>NUCLEOTIDE SEQUENCE</scope>
    <source>
        <strain evidence="14">MRSA_S26</strain>
    </source>
</reference>
<evidence type="ECO:0000313" key="24">
    <source>
        <dbReference type="Proteomes" id="UP000442782"/>
    </source>
</evidence>
<gene>
    <name evidence="14" type="ORF">ACR79_13520</name>
    <name evidence="3" type="ORF">CNH36_02320</name>
    <name evidence="18" type="ORF">EIG94_11115</name>
    <name evidence="13" type="ORF">EP54_01740</name>
    <name evidence="12" type="ORF">EQ90_14245</name>
    <name evidence="15" type="ORF">GO814_02195</name>
    <name evidence="16" type="ORF">GO942_04210</name>
    <name evidence="17" type="ORF">GQX37_09015</name>
    <name evidence="19" type="ORF">NCTC10702_00803</name>
    <name evidence="11" type="ORF">NCTC13131_05895</name>
    <name evidence="5" type="ORF">SAMEA1029512_02309</name>
    <name evidence="4" type="ORF">SAMEA1029528_01138</name>
    <name evidence="6" type="ORF">SAMEA2078260_02479</name>
    <name evidence="8" type="ORF">SAMEA2078588_01350</name>
    <name evidence="9" type="ORF">SAMEA2080344_01410</name>
    <name evidence="7" type="ORF">SAMEA2081063_02582</name>
    <name evidence="10" type="ORF">SAMEA70146418_02740</name>
</gene>
<evidence type="ECO:0000313" key="21">
    <source>
        <dbReference type="Proteomes" id="UP000254116"/>
    </source>
</evidence>
<reference evidence="18 22" key="6">
    <citation type="submission" date="2018-11" db="EMBL/GenBank/DDBJ databases">
        <title>Genomic profiling of Staphylococcus species from a Poultry farm system in KwaZulu-Natal, South Africa.</title>
        <authorList>
            <person name="Amoako D.G."/>
            <person name="Somboro A.M."/>
            <person name="Abia A.L.K."/>
            <person name="Bester L.A."/>
            <person name="Essack S.Y."/>
        </authorList>
    </citation>
    <scope>NUCLEOTIDE SEQUENCE [LARGE SCALE GENOMIC DNA]</scope>
    <source>
        <strain evidence="18 22">SA9</strain>
    </source>
</reference>
<evidence type="ECO:0000313" key="7">
    <source>
        <dbReference type="EMBL" id="CAA4704790.1"/>
    </source>
</evidence>
<keyword evidence="2" id="KW-0732">Signal</keyword>
<evidence type="ECO:0000313" key="28">
    <source>
        <dbReference type="Proteomes" id="UP000459702"/>
    </source>
</evidence>
<dbReference type="Proteomes" id="UP000547874">
    <property type="component" value="Unassembled WGS sequence"/>
</dbReference>
<dbReference type="EMBL" id="JAANEC010000087">
    <property type="protein sequence ID" value="NUY12655.1"/>
    <property type="molecule type" value="Genomic_DNA"/>
</dbReference>
<feature type="compositionally biased region" description="Acidic residues" evidence="1">
    <location>
        <begin position="149"/>
        <end position="172"/>
    </location>
</feature>
<dbReference type="EMBL" id="CACTQT010000018">
    <property type="protein sequence ID" value="CAA4395667.1"/>
    <property type="molecule type" value="Genomic_DNA"/>
</dbReference>
<reference evidence="19 21" key="5">
    <citation type="submission" date="2018-06" db="EMBL/GenBank/DDBJ databases">
        <authorList>
            <consortium name="Pathogen Informatics"/>
            <person name="Doyle S."/>
        </authorList>
    </citation>
    <scope>NUCLEOTIDE SEQUENCE [LARGE SCALE GENOMIC DNA]</scope>
    <source>
        <strain evidence="19 21">NCTC10702</strain>
    </source>
</reference>
<evidence type="ECO:0000313" key="8">
    <source>
        <dbReference type="EMBL" id="CAA6078711.1"/>
    </source>
</evidence>
<dbReference type="Proteomes" id="UP000443506">
    <property type="component" value="Unassembled WGS sequence"/>
</dbReference>
<dbReference type="EMBL" id="UHBY01000003">
    <property type="protein sequence ID" value="SUL32423.1"/>
    <property type="molecule type" value="Genomic_DNA"/>
</dbReference>
<evidence type="ECO:0000313" key="18">
    <source>
        <dbReference type="EMBL" id="RZH91883.1"/>
    </source>
</evidence>
<reference evidence="17 32" key="9">
    <citation type="journal article" date="2020" name="J. Antimicrob. Chemother.">
        <title>Detection of heterogeneous vancomycin intermediate resistance in MRSA isolates from Latin America.</title>
        <authorList>
            <person name="Castro B.E."/>
            <person name="Berrio M."/>
            <person name="Vargas M.L."/>
            <person name="Carvajal L.P."/>
            <person name="Millan L.V."/>
            <person name="Rios R."/>
            <person name="Hernandez A.K."/>
            <person name="Rincon S."/>
            <person name="Cubides P."/>
            <person name="Forero E."/>
            <person name="Dinh A."/>
            <person name="Seas C."/>
            <person name="Munita J.M."/>
            <person name="Arias C.A."/>
            <person name="Reyes J."/>
            <person name="Diaz L."/>
        </authorList>
    </citation>
    <scope>NUCLEOTIDE SEQUENCE [LARGE SCALE GENOMIC DNA]</scope>
    <source>
        <strain evidence="17 32">UE1097</strain>
    </source>
</reference>
<evidence type="ECO:0000313" key="9">
    <source>
        <dbReference type="EMBL" id="CAA6349110.1"/>
    </source>
</evidence>
<evidence type="ECO:0000313" key="14">
    <source>
        <dbReference type="EMBL" id="KSA77907.1"/>
    </source>
</evidence>
<feature type="region of interest" description="Disordered" evidence="1">
    <location>
        <begin position="139"/>
        <end position="177"/>
    </location>
</feature>
<evidence type="ECO:0000313" key="10">
    <source>
        <dbReference type="EMBL" id="CAC8237001.1"/>
    </source>
</evidence>
<evidence type="ECO:0000313" key="6">
    <source>
        <dbReference type="EMBL" id="CAA4395667.1"/>
    </source>
</evidence>
<reference evidence="14" key="2">
    <citation type="submission" date="2015-06" db="EMBL/GenBank/DDBJ databases">
        <authorList>
            <person name="Diene S.M."/>
            <person name="Von Dach E."/>
            <person name="Fankhauser C."/>
            <person name="Schrenzel J."/>
            <person name="Harbarth S."/>
            <person name="Francois P."/>
        </authorList>
    </citation>
    <scope>NUCLEOTIDE SEQUENCE</scope>
    <source>
        <strain evidence="14">MRSA_S26</strain>
    </source>
</reference>
<dbReference type="EMBL" id="WPXC01000008">
    <property type="protein sequence ID" value="MVM09889.1"/>
    <property type="molecule type" value="Genomic_DNA"/>
</dbReference>
<organism evidence="13">
    <name type="scientific">Staphylococcus aureus</name>
    <dbReference type="NCBI Taxonomy" id="1280"/>
    <lineage>
        <taxon>Bacteria</taxon>
        <taxon>Bacillati</taxon>
        <taxon>Bacillota</taxon>
        <taxon>Bacilli</taxon>
        <taxon>Bacillales</taxon>
        <taxon>Staphylococcaceae</taxon>
        <taxon>Staphylococcus</taxon>
    </lineage>
</organism>
<dbReference type="Proteomes" id="UP000217245">
    <property type="component" value="Chromosome"/>
</dbReference>
<dbReference type="EMBL" id="WPTS01000017">
    <property type="protein sequence ID" value="MVK33945.1"/>
    <property type="molecule type" value="Genomic_DNA"/>
</dbReference>
<dbReference type="EMBL" id="LFVP01000012">
    <property type="protein sequence ID" value="KSA77907.1"/>
    <property type="molecule type" value="Genomic_DNA"/>
</dbReference>
<evidence type="ECO:0000313" key="4">
    <source>
        <dbReference type="EMBL" id="CAA4107549.1"/>
    </source>
</evidence>
<evidence type="ECO:0000313" key="26">
    <source>
        <dbReference type="Proteomes" id="UP000443708"/>
    </source>
</evidence>
<dbReference type="Proteomes" id="UP000459586">
    <property type="component" value="Unassembled WGS sequence"/>
</dbReference>
<dbReference type="Proteomes" id="UP000471199">
    <property type="component" value="Unassembled WGS sequence"/>
</dbReference>
<evidence type="ECO:0000313" key="25">
    <source>
        <dbReference type="Proteomes" id="UP000443506"/>
    </source>
</evidence>
<dbReference type="Proteomes" id="UP000251686">
    <property type="component" value="Unassembled WGS sequence"/>
</dbReference>
<dbReference type="Proteomes" id="UP000293434">
    <property type="component" value="Unassembled WGS sequence"/>
</dbReference>
<evidence type="ECO:0000313" key="16">
    <source>
        <dbReference type="EMBL" id="MVM09889.1"/>
    </source>
</evidence>
<evidence type="ECO:0000313" key="11">
    <source>
        <dbReference type="EMBL" id="CAD7354920.1"/>
    </source>
</evidence>
<proteinExistence type="predicted"/>
<evidence type="ECO:0000313" key="22">
    <source>
        <dbReference type="Proteomes" id="UP000293434"/>
    </source>
</evidence>
<name>A0A0D6GBG7_STAAU</name>
<dbReference type="EMBL" id="CACURZ010000006">
    <property type="protein sequence ID" value="CAA6349110.1"/>
    <property type="molecule type" value="Genomic_DNA"/>
</dbReference>
<evidence type="ECO:0000313" key="27">
    <source>
        <dbReference type="Proteomes" id="UP000459586"/>
    </source>
</evidence>
<dbReference type="Proteomes" id="UP000507112">
    <property type="component" value="Unassembled WGS sequence"/>
</dbReference>
<evidence type="ECO:0000313" key="13">
    <source>
        <dbReference type="EMBL" id="KMR58368.1"/>
    </source>
</evidence>
<dbReference type="Proteomes" id="UP000442782">
    <property type="component" value="Unassembled WGS sequence"/>
</dbReference>
<evidence type="ECO:0000313" key="5">
    <source>
        <dbReference type="EMBL" id="CAA4152223.1"/>
    </source>
</evidence>
<dbReference type="EMBL" id="LALJ01000055">
    <property type="protein sequence ID" value="KMR35135.1"/>
    <property type="molecule type" value="Genomic_DNA"/>
</dbReference>
<dbReference type="OMA" id="YDHTKVN"/>
<reference evidence="29 30" key="7">
    <citation type="submission" date="2019-11" db="EMBL/GenBank/DDBJ databases">
        <title>Implementation of targeted gown and glove precautions to prevent Staphylococcus aureus acquisition in community-based nursing homes.</title>
        <authorList>
            <person name="Stine O.C."/>
        </authorList>
    </citation>
    <scope>NUCLEOTIDE SEQUENCE [LARGE SCALE GENOMIC DNA]</scope>
    <source>
        <strain evidence="16 30">S_1081.LBCF.DN</strain>
        <strain evidence="15 29">S_2062.LAUP.DI</strain>
    </source>
</reference>
<dbReference type="Proteomes" id="UP000052129">
    <property type="component" value="Unassembled WGS sequence"/>
</dbReference>
<dbReference type="Proteomes" id="UP000459702">
    <property type="component" value="Unassembled WGS sequence"/>
</dbReference>
<dbReference type="EMBL" id="CACTPI010000004">
    <property type="protein sequence ID" value="CAA4107549.1"/>
    <property type="molecule type" value="Genomic_DNA"/>
</dbReference>
<evidence type="ECO:0000313" key="3">
    <source>
        <dbReference type="EMBL" id="ATC70531.1"/>
    </source>
</evidence>
<dbReference type="Proteomes" id="UP000478867">
    <property type="component" value="Unassembled WGS sequence"/>
</dbReference>
<dbReference type="EMBL" id="CACTOE010000018">
    <property type="protein sequence ID" value="CAA4152223.1"/>
    <property type="molecule type" value="Genomic_DNA"/>
</dbReference>
<evidence type="ECO:0000313" key="19">
    <source>
        <dbReference type="EMBL" id="SUL32423.1"/>
    </source>
</evidence>
<dbReference type="RefSeq" id="WP_001208912.1">
    <property type="nucleotide sequence ID" value="NC_021670.1"/>
</dbReference>
<accession>A0A0D6GBG7</accession>